<dbReference type="AlphaFoldDB" id="A0A3B0F946"/>
<proteinExistence type="predicted"/>
<evidence type="ECO:0000313" key="1">
    <source>
        <dbReference type="EMBL" id="RKO19473.1"/>
    </source>
</evidence>
<gene>
    <name evidence="1" type="ORF">D7Z96_20455</name>
</gene>
<comment type="caution">
    <text evidence="1">The sequence shown here is derived from an EMBL/GenBank/DDBJ whole genome shotgun (WGS) entry which is preliminary data.</text>
</comment>
<organism evidence="1 2">
    <name type="scientific">Pseudarthrobacter phenanthrenivorans</name>
    <name type="common">Arthrobacter phenanthrenivorans</name>
    <dbReference type="NCBI Taxonomy" id="361575"/>
    <lineage>
        <taxon>Bacteria</taxon>
        <taxon>Bacillati</taxon>
        <taxon>Actinomycetota</taxon>
        <taxon>Actinomycetes</taxon>
        <taxon>Micrococcales</taxon>
        <taxon>Micrococcaceae</taxon>
        <taxon>Pseudarthrobacter</taxon>
    </lineage>
</organism>
<name>A0A3B0F946_PSEPS</name>
<reference evidence="1 2" key="1">
    <citation type="submission" date="2018-10" db="EMBL/GenBank/DDBJ databases">
        <title>Genome-guide identification and characterization of bacteria that degrade polycyclic aromatic hydrocarbons and resist hexavalent chromium simultaneously.</title>
        <authorList>
            <person name="Feng H."/>
        </authorList>
    </citation>
    <scope>NUCLEOTIDE SEQUENCE [LARGE SCALE GENOMIC DNA]</scope>
    <source>
        <strain evidence="1 2">J015</strain>
    </source>
</reference>
<sequence>MDRRAVYAKYLALAEVMLREIDGVAAFLSYDGESEISDKDDDIISEGLTEYFTTWNDSLQPLLGEIQLLATNHVADLADRVSGALMEITWRVEKRHAFTSYYPAWFQAQDLLHVLRDAMRAELGLPVLSSLTAGPREDDWPWLDSRPSYESYIQQHLHRSTHPSAE</sequence>
<protein>
    <submittedName>
        <fullName evidence="1">Uncharacterized protein</fullName>
    </submittedName>
</protein>
<dbReference type="EMBL" id="RBNH01000038">
    <property type="protein sequence ID" value="RKO19473.1"/>
    <property type="molecule type" value="Genomic_DNA"/>
</dbReference>
<reference evidence="2" key="2">
    <citation type="submission" date="2018-10" db="EMBL/GenBank/DDBJ databases">
        <authorList>
            <person name="Wang Y."/>
            <person name="Wang J."/>
            <person name="Yang X."/>
            <person name="Wang Z."/>
            <person name="Huang Y."/>
        </authorList>
    </citation>
    <scope>NUCLEOTIDE SEQUENCE [LARGE SCALE GENOMIC DNA]</scope>
    <source>
        <strain evidence="2">J015</strain>
    </source>
</reference>
<accession>A0A3B0F946</accession>
<dbReference type="Proteomes" id="UP000273159">
    <property type="component" value="Unassembled WGS sequence"/>
</dbReference>
<evidence type="ECO:0000313" key="2">
    <source>
        <dbReference type="Proteomes" id="UP000273159"/>
    </source>
</evidence>